<proteinExistence type="predicted"/>
<name>A0A5E7ZLT8_9SPHN</name>
<evidence type="ECO:0000313" key="1">
    <source>
        <dbReference type="EMBL" id="VVT20141.1"/>
    </source>
</evidence>
<dbReference type="AlphaFoldDB" id="A0A5E7ZLT8"/>
<reference evidence="1 2" key="1">
    <citation type="submission" date="2019-09" db="EMBL/GenBank/DDBJ databases">
        <authorList>
            <person name="Dittami M. S."/>
        </authorList>
    </citation>
    <scope>NUCLEOTIDE SEQUENCE [LARGE SCALE GENOMIC DNA]</scope>
    <source>
        <strain evidence="1">SPHINGO391</strain>
    </source>
</reference>
<dbReference type="EMBL" id="CABVLI010000042">
    <property type="protein sequence ID" value="VVT20141.1"/>
    <property type="molecule type" value="Genomic_DNA"/>
</dbReference>
<accession>A0A5E7ZLT8</accession>
<dbReference type="Proteomes" id="UP000326857">
    <property type="component" value="Unassembled WGS sequence"/>
</dbReference>
<evidence type="ECO:0000313" key="2">
    <source>
        <dbReference type="Proteomes" id="UP000326857"/>
    </source>
</evidence>
<protein>
    <submittedName>
        <fullName evidence="1">Uncharacterized protein</fullName>
    </submittedName>
</protein>
<gene>
    <name evidence="1" type="ORF">SPHINGO391_470032</name>
</gene>
<organism evidence="1 2">
    <name type="scientific">Sphingomonas aurantiaca</name>
    <dbReference type="NCBI Taxonomy" id="185949"/>
    <lineage>
        <taxon>Bacteria</taxon>
        <taxon>Pseudomonadati</taxon>
        <taxon>Pseudomonadota</taxon>
        <taxon>Alphaproteobacteria</taxon>
        <taxon>Sphingomonadales</taxon>
        <taxon>Sphingomonadaceae</taxon>
        <taxon>Sphingomonas</taxon>
    </lineage>
</organism>
<sequence>MMTDRDVWMKAGAILAEHGEMTADYIIDQITDALGDRIAVEDWRRVAAACDEITGARPQ</sequence>